<dbReference type="Proteomes" id="UP000324917">
    <property type="component" value="Unassembled WGS sequence"/>
</dbReference>
<sequence>MISKKQSENKVNALTKTLSSLGILAGVTIAATTLQATSASAATVVWTDWTSATTGTSGSATGTIGTITVNYTGDVFFAQTAGGTNYWEPSPGIPYINNSVISNAPPASDIIALNTATTGSTTNKLTFSQPITNPIMAINSMGQLGITVSYTFNTPFNILSFNSTITNNPAYWGYGQLTQSGNTLIGTEGTGAIHFIGTYSSIEFSVDNPETWHGFTVGKLEQVPEPTSTFSLLALGTIGAASTLKRKLKPSKSTEKETTKVG</sequence>
<evidence type="ECO:0000313" key="3">
    <source>
        <dbReference type="Proteomes" id="UP000324917"/>
    </source>
</evidence>
<proteinExistence type="predicted"/>
<protein>
    <recommendedName>
        <fullName evidence="4">PEP-CTERM protein-sorting domain-containing protein</fullName>
    </recommendedName>
</protein>
<evidence type="ECO:0000256" key="1">
    <source>
        <dbReference type="SAM" id="SignalP"/>
    </source>
</evidence>
<feature type="signal peptide" evidence="1">
    <location>
        <begin position="1"/>
        <end position="41"/>
    </location>
</feature>
<keyword evidence="1" id="KW-0732">Signal</keyword>
<name>A0A5A5RL57_MICAE</name>
<evidence type="ECO:0008006" key="4">
    <source>
        <dbReference type="Google" id="ProtNLM"/>
    </source>
</evidence>
<evidence type="ECO:0000313" key="2">
    <source>
        <dbReference type="EMBL" id="GCA77314.1"/>
    </source>
</evidence>
<dbReference type="NCBIfam" id="TIGR02595">
    <property type="entry name" value="PEP_CTERM"/>
    <property type="match status" value="1"/>
</dbReference>
<gene>
    <name evidence="2" type="ORF">MiTe_04167</name>
</gene>
<reference evidence="2 3" key="1">
    <citation type="submission" date="2018-09" db="EMBL/GenBank/DDBJ databases">
        <title>Evolutionary history of phycoerythrin pigmentation in the water bloom-forming cyanobacterium Microcystis aeruginosa.</title>
        <authorList>
            <person name="Tanabe Y."/>
            <person name="Tanabe Y."/>
            <person name="Yamaguchi H."/>
        </authorList>
    </citation>
    <scope>NUCLEOTIDE SEQUENCE [LARGE SCALE GENOMIC DNA]</scope>
    <source>
        <strain evidence="2 3">NIES-2520</strain>
    </source>
</reference>
<dbReference type="AlphaFoldDB" id="A0A5A5RL57"/>
<accession>A0A5A5RL57</accession>
<dbReference type="InterPro" id="IPR013424">
    <property type="entry name" value="Ice-binding_C"/>
</dbReference>
<comment type="caution">
    <text evidence="2">The sequence shown here is derived from an EMBL/GenBank/DDBJ whole genome shotgun (WGS) entry which is preliminary data.</text>
</comment>
<organism evidence="2 3">
    <name type="scientific">Microcystis aeruginosa NIES-2520</name>
    <dbReference type="NCBI Taxonomy" id="2303982"/>
    <lineage>
        <taxon>Bacteria</taxon>
        <taxon>Bacillati</taxon>
        <taxon>Cyanobacteriota</taxon>
        <taxon>Cyanophyceae</taxon>
        <taxon>Oscillatoriophycideae</taxon>
        <taxon>Chroococcales</taxon>
        <taxon>Microcystaceae</taxon>
        <taxon>Microcystis</taxon>
    </lineage>
</organism>
<feature type="chain" id="PRO_5022748217" description="PEP-CTERM protein-sorting domain-containing protein" evidence="1">
    <location>
        <begin position="42"/>
        <end position="262"/>
    </location>
</feature>
<dbReference type="EMBL" id="BHVP01000129">
    <property type="protein sequence ID" value="GCA77314.1"/>
    <property type="molecule type" value="Genomic_DNA"/>
</dbReference>